<dbReference type="RefSeq" id="WP_312031176.1">
    <property type="nucleotide sequence ID" value="NZ_CP051151.1"/>
</dbReference>
<dbReference type="InterPro" id="IPR000994">
    <property type="entry name" value="Pept_M24"/>
</dbReference>
<dbReference type="GO" id="GO:0046872">
    <property type="term" value="F:metal ion binding"/>
    <property type="evidence" value="ECO:0007669"/>
    <property type="project" value="UniProtKB-UniRule"/>
</dbReference>
<feature type="binding site" evidence="6">
    <location>
        <position position="233"/>
    </location>
    <ligand>
        <name>a divalent metal cation</name>
        <dbReference type="ChEBI" id="CHEBI:60240"/>
        <label>1</label>
    </ligand>
</feature>
<evidence type="ECO:0000256" key="6">
    <source>
        <dbReference type="HAMAP-Rule" id="MF_01974"/>
    </source>
</evidence>
<feature type="binding site" evidence="6">
    <location>
        <position position="202"/>
    </location>
    <ligand>
        <name>a divalent metal cation</name>
        <dbReference type="ChEBI" id="CHEBI:60240"/>
        <label>2</label>
        <note>catalytic</note>
    </ligand>
</feature>
<dbReference type="GO" id="GO:0004239">
    <property type="term" value="F:initiator methionyl aminopeptidase activity"/>
    <property type="evidence" value="ECO:0007669"/>
    <property type="project" value="UniProtKB-UniRule"/>
</dbReference>
<evidence type="ECO:0000256" key="5">
    <source>
        <dbReference type="ARBA" id="ARBA00022801"/>
    </source>
</evidence>
<evidence type="ECO:0000256" key="1">
    <source>
        <dbReference type="ARBA" id="ARBA00002521"/>
    </source>
</evidence>
<comment type="similarity">
    <text evidence="6">Belongs to the peptidase M24A family. Methionine aminopeptidase type 1 subfamily.</text>
</comment>
<keyword evidence="2 6" id="KW-0031">Aminopeptidase</keyword>
<dbReference type="InterPro" id="IPR002467">
    <property type="entry name" value="Pept_M24A_MAP1"/>
</dbReference>
<feature type="domain" description="Peptidase M24" evidence="8">
    <location>
        <begin position="12"/>
        <end position="240"/>
    </location>
</feature>
<evidence type="ECO:0000256" key="2">
    <source>
        <dbReference type="ARBA" id="ARBA00022438"/>
    </source>
</evidence>
<feature type="binding site" evidence="6">
    <location>
        <position position="106"/>
    </location>
    <ligand>
        <name>a divalent metal cation</name>
        <dbReference type="ChEBI" id="CHEBI:60240"/>
        <label>1</label>
    </ligand>
</feature>
<dbReference type="AlphaFoldDB" id="A0A7L6N731"/>
<evidence type="ECO:0000313" key="10">
    <source>
        <dbReference type="Proteomes" id="UP000512167"/>
    </source>
</evidence>
<keyword evidence="5 6" id="KW-0378">Hydrolase</keyword>
<evidence type="ECO:0000313" key="9">
    <source>
        <dbReference type="EMBL" id="QLY40344.1"/>
    </source>
</evidence>
<dbReference type="Proteomes" id="UP000512167">
    <property type="component" value="Chromosome"/>
</dbReference>
<comment type="function">
    <text evidence="1 6">Removes the N-terminal methionine from nascent proteins. The N-terminal methionine is often cleaved when the second residue in the primary sequence is small and uncharged (Met-Ala-, Cys, Gly, Pro, Ser, Thr, or Val). Requires deformylation of the N(alpha)-formylated initiator methionine before it can be hydrolyzed.</text>
</comment>
<evidence type="ECO:0000256" key="4">
    <source>
        <dbReference type="ARBA" id="ARBA00022723"/>
    </source>
</evidence>
<dbReference type="Gene3D" id="3.90.230.10">
    <property type="entry name" value="Creatinase/methionine aminopeptidase superfamily"/>
    <property type="match status" value="1"/>
</dbReference>
<dbReference type="EC" id="3.4.11.18" evidence="6 7"/>
<dbReference type="CDD" id="cd01086">
    <property type="entry name" value="MetAP1"/>
    <property type="match status" value="1"/>
</dbReference>
<evidence type="ECO:0000256" key="7">
    <source>
        <dbReference type="RuleBase" id="RU003653"/>
    </source>
</evidence>
<feature type="binding site" evidence="6">
    <location>
        <position position="169"/>
    </location>
    <ligand>
        <name>a divalent metal cation</name>
        <dbReference type="ChEBI" id="CHEBI:60240"/>
        <label>2</label>
        <note>catalytic</note>
    </ligand>
</feature>
<organism evidence="9 10">
    <name type="scientific">Hujiaoplasma nucleasis</name>
    <dbReference type="NCBI Taxonomy" id="2725268"/>
    <lineage>
        <taxon>Bacteria</taxon>
        <taxon>Bacillati</taxon>
        <taxon>Mycoplasmatota</taxon>
        <taxon>Mollicutes</taxon>
        <taxon>Candidatus Izemoplasmatales</taxon>
        <taxon>Hujiaoplasmataceae</taxon>
        <taxon>Hujiaoplasma</taxon>
    </lineage>
</organism>
<feature type="binding site" evidence="6">
    <location>
        <position position="106"/>
    </location>
    <ligand>
        <name>a divalent metal cation</name>
        <dbReference type="ChEBI" id="CHEBI:60240"/>
        <label>2</label>
        <note>catalytic</note>
    </ligand>
</feature>
<keyword evidence="3 6" id="KW-0645">Protease</keyword>
<dbReference type="PANTHER" id="PTHR43330:SF27">
    <property type="entry name" value="METHIONINE AMINOPEPTIDASE"/>
    <property type="match status" value="1"/>
</dbReference>
<feature type="binding site" evidence="6">
    <location>
        <position position="176"/>
    </location>
    <ligand>
        <name>substrate</name>
    </ligand>
</feature>
<dbReference type="PRINTS" id="PR00599">
    <property type="entry name" value="MAPEPTIDASE"/>
</dbReference>
<dbReference type="NCBIfam" id="TIGR00500">
    <property type="entry name" value="met_pdase_I"/>
    <property type="match status" value="1"/>
</dbReference>
<keyword evidence="10" id="KW-1185">Reference proteome</keyword>
<name>A0A7L6N731_9MOLU</name>
<comment type="catalytic activity">
    <reaction evidence="6 7">
        <text>Release of N-terminal amino acids, preferentially methionine, from peptides and arylamides.</text>
        <dbReference type="EC" id="3.4.11.18"/>
    </reaction>
</comment>
<dbReference type="SUPFAM" id="SSF55920">
    <property type="entry name" value="Creatinase/aminopeptidase"/>
    <property type="match status" value="1"/>
</dbReference>
<evidence type="ECO:0000256" key="3">
    <source>
        <dbReference type="ARBA" id="ARBA00022670"/>
    </source>
</evidence>
<dbReference type="GO" id="GO:0005829">
    <property type="term" value="C:cytosol"/>
    <property type="evidence" value="ECO:0007669"/>
    <property type="project" value="TreeGrafter"/>
</dbReference>
<comment type="cofactor">
    <cofactor evidence="6">
        <name>Co(2+)</name>
        <dbReference type="ChEBI" id="CHEBI:48828"/>
    </cofactor>
    <cofactor evidence="6">
        <name>Zn(2+)</name>
        <dbReference type="ChEBI" id="CHEBI:29105"/>
    </cofactor>
    <cofactor evidence="6">
        <name>Mn(2+)</name>
        <dbReference type="ChEBI" id="CHEBI:29035"/>
    </cofactor>
    <cofactor evidence="6">
        <name>Fe(2+)</name>
        <dbReference type="ChEBI" id="CHEBI:29033"/>
    </cofactor>
    <text evidence="6">Binds 2 divalent metal cations per subunit. Has a high-affinity and a low affinity metal-binding site. The true nature of the physiological cofactor is under debate. The enzyme is active with cobalt, zinc, manganese or divalent iron ions. Most likely, methionine aminopeptidases function as mononuclear Fe(2+)-metalloproteases under physiological conditions, and the catalytically relevant metal-binding site has been assigned to the histidine-containing high-affinity site.</text>
</comment>
<proteinExistence type="inferred from homology"/>
<accession>A0A7L6N731</accession>
<dbReference type="HAMAP" id="MF_01974">
    <property type="entry name" value="MetAP_1"/>
    <property type="match status" value="1"/>
</dbReference>
<dbReference type="InterPro" id="IPR036005">
    <property type="entry name" value="Creatinase/aminopeptidase-like"/>
</dbReference>
<feature type="binding site" evidence="6">
    <location>
        <position position="77"/>
    </location>
    <ligand>
        <name>substrate</name>
    </ligand>
</feature>
<dbReference type="EMBL" id="CP051151">
    <property type="protein sequence ID" value="QLY40344.1"/>
    <property type="molecule type" value="Genomic_DNA"/>
</dbReference>
<dbReference type="GO" id="GO:0070006">
    <property type="term" value="F:metalloaminopeptidase activity"/>
    <property type="evidence" value="ECO:0007669"/>
    <property type="project" value="UniProtKB-UniRule"/>
</dbReference>
<protein>
    <recommendedName>
        <fullName evidence="6 7">Methionine aminopeptidase</fullName>
        <shortName evidence="6">MAP</shortName>
        <shortName evidence="6">MetAP</shortName>
        <ecNumber evidence="6 7">3.4.11.18</ecNumber>
    </recommendedName>
    <alternativeName>
        <fullName evidence="6">Peptidase M</fullName>
    </alternativeName>
</protein>
<reference evidence="9 10" key="1">
    <citation type="submission" date="2020-04" db="EMBL/GenBank/DDBJ databases">
        <authorList>
            <person name="Zheng R.K."/>
            <person name="Sun C.M."/>
        </authorList>
    </citation>
    <scope>NUCLEOTIDE SEQUENCE [LARGE SCALE GENOMIC DNA]</scope>
    <source>
        <strain evidence="10">zrk29</strain>
    </source>
</reference>
<dbReference type="Pfam" id="PF00557">
    <property type="entry name" value="Peptidase_M24"/>
    <property type="match status" value="1"/>
</dbReference>
<dbReference type="PANTHER" id="PTHR43330">
    <property type="entry name" value="METHIONINE AMINOPEPTIDASE"/>
    <property type="match status" value="1"/>
</dbReference>
<comment type="subunit">
    <text evidence="6">Monomer.</text>
</comment>
<keyword evidence="4 6" id="KW-0479">Metal-binding</keyword>
<gene>
    <name evidence="6 9" type="primary">map</name>
    <name evidence="9" type="ORF">HF295_05510</name>
</gene>
<sequence>MIKLKSEREIALMRQAGKIVALAHQAAKDFIKPGISTEALDDLIEKVIRDHDAIPSFKNYNGFPASACISINEEVVHGIPSKSTILKEGDIVSVDIGAIYKGYHGDSAWTYACGEISDDAKRLLKGTEESLFKGLEFAKAGNRLSDISHAIQKYAEGLGFSVVREFVGHGLGSNLHEDPQIPNYGLPGRGPRLKSGMTLAIEPMINLGNKDVKVLADGWTAVTRDKSLSAHFEHSILITDTGYEILTKC</sequence>
<evidence type="ECO:0000259" key="8">
    <source>
        <dbReference type="Pfam" id="PF00557"/>
    </source>
</evidence>
<dbReference type="PROSITE" id="PS00680">
    <property type="entry name" value="MAP_1"/>
    <property type="match status" value="1"/>
</dbReference>
<feature type="binding site" evidence="6">
    <location>
        <position position="233"/>
    </location>
    <ligand>
        <name>a divalent metal cation</name>
        <dbReference type="ChEBI" id="CHEBI:60240"/>
        <label>2</label>
        <note>catalytic</note>
    </ligand>
</feature>
<feature type="binding site" evidence="6">
    <location>
        <position position="95"/>
    </location>
    <ligand>
        <name>a divalent metal cation</name>
        <dbReference type="ChEBI" id="CHEBI:60240"/>
        <label>1</label>
    </ligand>
</feature>
<dbReference type="KEGG" id="tbk:HF295_05510"/>
<dbReference type="InterPro" id="IPR001714">
    <property type="entry name" value="Pept_M24_MAP"/>
</dbReference>
<dbReference type="GO" id="GO:0006508">
    <property type="term" value="P:proteolysis"/>
    <property type="evidence" value="ECO:0007669"/>
    <property type="project" value="UniProtKB-KW"/>
</dbReference>